<name>A0A6C0IBQ3_9ZZZZ</name>
<proteinExistence type="predicted"/>
<dbReference type="AlphaFoldDB" id="A0A6C0IBQ3"/>
<sequence>MEQLSYFIEIEQIQIILDTNIPNNPAIPLTLSLLDNYTDSDQTYSQLPFFTSSCQFPIDLLMKMTYSQIIQFFFNKDTFSKTMNQCTILPNGKGQMERVASDLPNNIIQTNVMVMLQYLLPTYPISNQLFSSYDMITSINQKKTAFFQNNVPKIITLQDKKYNIKKVIWLNDLINQPKYAKFIDHFDKFMYWKNATKIGIKKQLDQLNKDIVKTIEQQINLMFKIDIQIKPKSKYNVTYNYKTHIDSLNEQVRDYKIIKTQSTDTDVVSLPSDIDNDTLLQILEPLFFLMRIKYGKVKGFTPDDDANYITNKTDLDTYYILTMIHEKYFDKFVNFSFDTDEPDIKNYMKTYYGQYNDFKKQIGEFVKPNFESSNLFFQTEIDHFINGKPNQFEKYMNLVKRLRNNTKPVMFDEEVKKFMYVGASVITSSKKSEFQNIINETPKYEIFVSIDVESITKSKDDIDITKNVINIKDTIQNQANKIKIKCNQQNDRLVQIFQSLKEGKYLTNYNLRTNRKMLKLKDSAKKKGGNTTHLRKRIYRNKTMKLYS</sequence>
<reference evidence="1" key="1">
    <citation type="journal article" date="2020" name="Nature">
        <title>Giant virus diversity and host interactions through global metagenomics.</title>
        <authorList>
            <person name="Schulz F."/>
            <person name="Roux S."/>
            <person name="Paez-Espino D."/>
            <person name="Jungbluth S."/>
            <person name="Walsh D.A."/>
            <person name="Denef V.J."/>
            <person name="McMahon K.D."/>
            <person name="Konstantinidis K.T."/>
            <person name="Eloe-Fadrosh E.A."/>
            <person name="Kyrpides N.C."/>
            <person name="Woyke T."/>
        </authorList>
    </citation>
    <scope>NUCLEOTIDE SEQUENCE</scope>
    <source>
        <strain evidence="1">GVMAG-M-3300023184-68</strain>
    </source>
</reference>
<dbReference type="EMBL" id="MN740154">
    <property type="protein sequence ID" value="QHT90448.1"/>
    <property type="molecule type" value="Genomic_DNA"/>
</dbReference>
<accession>A0A6C0IBQ3</accession>
<protein>
    <submittedName>
        <fullName evidence="1">Uncharacterized protein</fullName>
    </submittedName>
</protein>
<organism evidence="1">
    <name type="scientific">viral metagenome</name>
    <dbReference type="NCBI Taxonomy" id="1070528"/>
    <lineage>
        <taxon>unclassified sequences</taxon>
        <taxon>metagenomes</taxon>
        <taxon>organismal metagenomes</taxon>
    </lineage>
</organism>
<evidence type="ECO:0000313" key="1">
    <source>
        <dbReference type="EMBL" id="QHT90448.1"/>
    </source>
</evidence>